<comment type="caution">
    <text evidence="1">The sequence shown here is derived from an EMBL/GenBank/DDBJ whole genome shotgun (WGS) entry which is preliminary data.</text>
</comment>
<evidence type="ECO:0000313" key="2">
    <source>
        <dbReference type="Proteomes" id="UP001517367"/>
    </source>
</evidence>
<accession>A0ABW9JGQ1</accession>
<organism evidence="1 2">
    <name type="scientific">Pedobacter helvus</name>
    <dbReference type="NCBI Taxonomy" id="2563444"/>
    <lineage>
        <taxon>Bacteria</taxon>
        <taxon>Pseudomonadati</taxon>
        <taxon>Bacteroidota</taxon>
        <taxon>Sphingobacteriia</taxon>
        <taxon>Sphingobacteriales</taxon>
        <taxon>Sphingobacteriaceae</taxon>
        <taxon>Pedobacter</taxon>
    </lineage>
</organism>
<dbReference type="PANTHER" id="PTHR46844">
    <property type="entry name" value="SLR5058 PROTEIN"/>
    <property type="match status" value="1"/>
</dbReference>
<reference evidence="1 2" key="1">
    <citation type="submission" date="2024-12" db="EMBL/GenBank/DDBJ databases">
        <authorList>
            <person name="Hu S."/>
        </authorList>
    </citation>
    <scope>NUCLEOTIDE SEQUENCE [LARGE SCALE GENOMIC DNA]</scope>
    <source>
        <strain evidence="1 2">P-25</strain>
    </source>
</reference>
<dbReference type="RefSeq" id="WP_138727721.1">
    <property type="nucleotide sequence ID" value="NZ_SRMP02000001.1"/>
</dbReference>
<dbReference type="Proteomes" id="UP001517367">
    <property type="component" value="Unassembled WGS sequence"/>
</dbReference>
<dbReference type="InterPro" id="IPR027417">
    <property type="entry name" value="P-loop_NTPase"/>
</dbReference>
<dbReference type="PANTHER" id="PTHR46844:SF1">
    <property type="entry name" value="SLR5058 PROTEIN"/>
    <property type="match status" value="1"/>
</dbReference>
<dbReference type="EMBL" id="SRMP02000001">
    <property type="protein sequence ID" value="MFN0290127.1"/>
    <property type="molecule type" value="Genomic_DNA"/>
</dbReference>
<proteinExistence type="predicted"/>
<dbReference type="SUPFAM" id="SSF52540">
    <property type="entry name" value="P-loop containing nucleoside triphosphate hydrolases"/>
    <property type="match status" value="1"/>
</dbReference>
<sequence length="799" mass="92535">MTHPDKLKKLKDFENEKDFREFLISLLKKMGFKDVLHTHRYGFPEFGKDIIGKIEHPIEGEEWYSFVVKKGRISGNTDDVENIKNQISQSLEYPYNSINGNSVKISKVKVVTNENFTNGAQNAISSSPQLKSWNGYSFWWNEPLVDLIDKNYPDFWLPGDEFIKSYSKELKRSINEEFELKELSLQKIDDKNVQKLINIFVEPNMTEVNIEQDKDKLKGKSYNRKKVGVNTVFDSSENFIIVGEAGSGKSKILNNLVCDILDSTELVERKNIPVKLKAKEIRANKFDILKSIEANISLLIEDGLPNDFTEYTFQLFIDEIDLLFKEERESLFNNLTEFCKNGHRFVITKRRNYNLEVEETKLKARTLRVHNFNINQVKNFIAKFFDADKGSKFISILTESNILQKLPTTPLTITLLSLLYDGNSYEIPATLTDIYDDFSNVLLGKLEVKSKFDLLAYNIKKRLFTIVALEMLINKRVDLEFKEFEEKVNSFLSSRGYVPQTRDELIAIVENSGILYIDENERVGFKQQAFIEYMASVEIYDHSREEHYESLLTNFNDISWQNTAIFFAGKSKDLPKMIPDLISKMPNNNANDWFINTGGMGYLSQALYQTEPKERKKLVLKALDNLCLSFNFLKGDSKNSNGILRDAPLPILATILNFWFVENFRSITLKQTLIEAYDDLALEYKDVGVNDFFGDFKLFMIASALMNKNIGSEEKFTELTERDSFIKNPVLMIAGDMYLENGDLYQTSVNNQKLKFEKVIKQYIEVVKYIVKEPAFKINNDYRLLSASEIKVHEKDENE</sequence>
<evidence type="ECO:0000313" key="1">
    <source>
        <dbReference type="EMBL" id="MFN0290127.1"/>
    </source>
</evidence>
<keyword evidence="2" id="KW-1185">Reference proteome</keyword>
<gene>
    <name evidence="1" type="ORF">E5L68_001925</name>
</gene>
<dbReference type="Gene3D" id="3.40.50.300">
    <property type="entry name" value="P-loop containing nucleotide triphosphate hydrolases"/>
    <property type="match status" value="1"/>
</dbReference>
<name>A0ABW9JGQ1_9SPHI</name>
<protein>
    <submittedName>
        <fullName evidence="1">NACHT domain-containing protein</fullName>
    </submittedName>
</protein>